<keyword evidence="5 6" id="KW-0819">tRNA processing</keyword>
<dbReference type="Pfam" id="PF00588">
    <property type="entry name" value="SpoU_methylase"/>
    <property type="match status" value="1"/>
</dbReference>
<comment type="subcellular location">
    <subcellularLocation>
        <location evidence="6">Cytoplasm</location>
    </subcellularLocation>
</comment>
<feature type="binding site" evidence="6 7">
    <location>
        <position position="96"/>
    </location>
    <ligand>
        <name>S-adenosyl-L-methionine</name>
        <dbReference type="ChEBI" id="CHEBI:59789"/>
    </ligand>
</feature>
<keyword evidence="10" id="KW-1185">Reference proteome</keyword>
<feature type="domain" description="tRNA/rRNA methyltransferase SpoU type" evidence="8">
    <location>
        <begin position="2"/>
        <end position="146"/>
    </location>
</feature>
<comment type="function">
    <text evidence="6">Could methylate the ribose at the nucleotide 34 wobble position in tRNA.</text>
</comment>
<gene>
    <name evidence="9" type="ORF">FYJ68_07745</name>
</gene>
<name>A0A6N7XSU8_9ACTN</name>
<dbReference type="AlphaFoldDB" id="A0A6N7XSU8"/>
<evidence type="ECO:0000256" key="5">
    <source>
        <dbReference type="ARBA" id="ARBA00022694"/>
    </source>
</evidence>
<evidence type="ECO:0000256" key="4">
    <source>
        <dbReference type="ARBA" id="ARBA00022691"/>
    </source>
</evidence>
<dbReference type="EC" id="2.1.1.207" evidence="6"/>
<dbReference type="Proteomes" id="UP000469325">
    <property type="component" value="Unassembled WGS sequence"/>
</dbReference>
<organism evidence="9 10">
    <name type="scientific">Olsenella porci</name>
    <dbReference type="NCBI Taxonomy" id="2652279"/>
    <lineage>
        <taxon>Bacteria</taxon>
        <taxon>Bacillati</taxon>
        <taxon>Actinomycetota</taxon>
        <taxon>Coriobacteriia</taxon>
        <taxon>Coriobacteriales</taxon>
        <taxon>Atopobiaceae</taxon>
        <taxon>Olsenella</taxon>
    </lineage>
</organism>
<feature type="binding site" evidence="6">
    <location>
        <position position="182"/>
    </location>
    <ligand>
        <name>S-adenosyl-L-methionine</name>
        <dbReference type="ChEBI" id="CHEBI:59789"/>
    </ligand>
</feature>
<accession>A0A6N7XSU8</accession>
<comment type="catalytic activity">
    <reaction evidence="6">
        <text>cytidine(34) in tRNA + S-adenosyl-L-methionine = 2'-O-methylcytidine(34) in tRNA + S-adenosyl-L-homocysteine + H(+)</text>
        <dbReference type="Rhea" id="RHEA:43084"/>
        <dbReference type="Rhea" id="RHEA-COMP:10331"/>
        <dbReference type="Rhea" id="RHEA-COMP:10332"/>
        <dbReference type="ChEBI" id="CHEBI:15378"/>
        <dbReference type="ChEBI" id="CHEBI:57856"/>
        <dbReference type="ChEBI" id="CHEBI:59789"/>
        <dbReference type="ChEBI" id="CHEBI:74495"/>
        <dbReference type="ChEBI" id="CHEBI:82748"/>
        <dbReference type="EC" id="2.1.1.207"/>
    </reaction>
</comment>
<keyword evidence="3 6" id="KW-0808">Transferase</keyword>
<dbReference type="InterPro" id="IPR029028">
    <property type="entry name" value="Alpha/beta_knot_MTases"/>
</dbReference>
<dbReference type="GO" id="GO:0005737">
    <property type="term" value="C:cytoplasm"/>
    <property type="evidence" value="ECO:0007669"/>
    <property type="project" value="UniProtKB-SubCell"/>
</dbReference>
<keyword evidence="1 6" id="KW-0963">Cytoplasm</keyword>
<evidence type="ECO:0000313" key="9">
    <source>
        <dbReference type="EMBL" id="MST72999.1"/>
    </source>
</evidence>
<dbReference type="Gene3D" id="3.40.1280.10">
    <property type="match status" value="1"/>
</dbReference>
<comment type="similarity">
    <text evidence="6">Belongs to the class IV-like SAM-binding methyltransferase superfamily. RNA methyltransferase TrmH family. TrmL subfamily.</text>
</comment>
<keyword evidence="4 6" id="KW-0949">S-adenosyl-L-methionine</keyword>
<dbReference type="SUPFAM" id="SSF75217">
    <property type="entry name" value="alpha/beta knot"/>
    <property type="match status" value="1"/>
</dbReference>
<feature type="binding site" evidence="6 7">
    <location>
        <position position="118"/>
    </location>
    <ligand>
        <name>S-adenosyl-L-methionine</name>
        <dbReference type="ChEBI" id="CHEBI:59789"/>
    </ligand>
</feature>
<reference evidence="9 10" key="1">
    <citation type="submission" date="2019-08" db="EMBL/GenBank/DDBJ databases">
        <title>In-depth cultivation of the pig gut microbiome towards novel bacterial diversity and tailored functional studies.</title>
        <authorList>
            <person name="Wylensek D."/>
            <person name="Hitch T.C.A."/>
            <person name="Clavel T."/>
        </authorList>
    </citation>
    <scope>NUCLEOTIDE SEQUENCE [LARGE SCALE GENOMIC DNA]</scope>
    <source>
        <strain evidence="9 10">CA-Schmier-601-WT-1</strain>
    </source>
</reference>
<dbReference type="PANTHER" id="PTHR42971">
    <property type="entry name" value="TRNA (CYTIDINE(34)-2'-O)-METHYLTRANSFERASE"/>
    <property type="match status" value="1"/>
</dbReference>
<evidence type="ECO:0000256" key="6">
    <source>
        <dbReference type="HAMAP-Rule" id="MF_01885"/>
    </source>
</evidence>
<dbReference type="PANTHER" id="PTHR42971:SF1">
    <property type="entry name" value="TRNA (CYTIDINE(34)-2'-O)-METHYLTRANSFERASE"/>
    <property type="match status" value="1"/>
</dbReference>
<dbReference type="InterPro" id="IPR016914">
    <property type="entry name" value="TrmL"/>
</dbReference>
<dbReference type="EMBL" id="VUNC01000006">
    <property type="protein sequence ID" value="MST72999.1"/>
    <property type="molecule type" value="Genomic_DNA"/>
</dbReference>
<dbReference type="RefSeq" id="WP_154435646.1">
    <property type="nucleotide sequence ID" value="NZ_VUNC01000006.1"/>
</dbReference>
<evidence type="ECO:0000259" key="8">
    <source>
        <dbReference type="Pfam" id="PF00588"/>
    </source>
</evidence>
<dbReference type="GO" id="GO:0008175">
    <property type="term" value="F:tRNA methyltransferase activity"/>
    <property type="evidence" value="ECO:0007669"/>
    <property type="project" value="UniProtKB-UniRule"/>
</dbReference>
<evidence type="ECO:0000256" key="2">
    <source>
        <dbReference type="ARBA" id="ARBA00022603"/>
    </source>
</evidence>
<evidence type="ECO:0000256" key="1">
    <source>
        <dbReference type="ARBA" id="ARBA00022490"/>
    </source>
</evidence>
<dbReference type="InterPro" id="IPR029026">
    <property type="entry name" value="tRNA_m1G_MTases_N"/>
</dbReference>
<dbReference type="HAMAP" id="MF_01885">
    <property type="entry name" value="tRNA_methyltr_TrmL"/>
    <property type="match status" value="1"/>
</dbReference>
<evidence type="ECO:0000313" key="10">
    <source>
        <dbReference type="Proteomes" id="UP000469325"/>
    </source>
</evidence>
<comment type="catalytic activity">
    <reaction evidence="6">
        <text>5-carboxymethylaminomethyluridine(34) in tRNA(Leu) + S-adenosyl-L-methionine = 5-carboxymethylaminomethyl-2'-O-methyluridine(34) in tRNA(Leu) + S-adenosyl-L-homocysteine + H(+)</text>
        <dbReference type="Rhea" id="RHEA:43088"/>
        <dbReference type="Rhea" id="RHEA-COMP:10333"/>
        <dbReference type="Rhea" id="RHEA-COMP:10334"/>
        <dbReference type="ChEBI" id="CHEBI:15378"/>
        <dbReference type="ChEBI" id="CHEBI:57856"/>
        <dbReference type="ChEBI" id="CHEBI:59789"/>
        <dbReference type="ChEBI" id="CHEBI:74508"/>
        <dbReference type="ChEBI" id="CHEBI:74511"/>
        <dbReference type="EC" id="2.1.1.207"/>
    </reaction>
</comment>
<dbReference type="GO" id="GO:0008757">
    <property type="term" value="F:S-adenosylmethionine-dependent methyltransferase activity"/>
    <property type="evidence" value="ECO:0007669"/>
    <property type="project" value="UniProtKB-UniRule"/>
</dbReference>
<dbReference type="GO" id="GO:0002130">
    <property type="term" value="P:wobble position ribose methylation"/>
    <property type="evidence" value="ECO:0007669"/>
    <property type="project" value="TreeGrafter"/>
</dbReference>
<protein>
    <recommendedName>
        <fullName evidence="6">Putative tRNA (cytidine(34)-2'-O)-methyltransferase</fullName>
        <ecNumber evidence="6">2.1.1.207</ecNumber>
    </recommendedName>
    <alternativeName>
        <fullName evidence="6">tRNA (cytidine/uridine-2'-O-)-methyltransferase</fullName>
    </alternativeName>
</protein>
<feature type="binding site" evidence="6 7">
    <location>
        <position position="139"/>
    </location>
    <ligand>
        <name>S-adenosyl-L-methionine</name>
        <dbReference type="ChEBI" id="CHEBI:59789"/>
    </ligand>
</feature>
<proteinExistence type="inferred from homology"/>
<keyword evidence="2 6" id="KW-0489">Methyltransferase</keyword>
<dbReference type="InterPro" id="IPR001537">
    <property type="entry name" value="SpoU_MeTrfase"/>
</dbReference>
<dbReference type="PIRSF" id="PIRSF029256">
    <property type="entry name" value="SpoU_TrmH_prd"/>
    <property type="match status" value="1"/>
</dbReference>
<dbReference type="CDD" id="cd18094">
    <property type="entry name" value="SpoU-like_TrmL"/>
    <property type="match status" value="1"/>
</dbReference>
<evidence type="ECO:0000256" key="3">
    <source>
        <dbReference type="ARBA" id="ARBA00022679"/>
    </source>
</evidence>
<comment type="caution">
    <text evidence="9">The sequence shown here is derived from an EMBL/GenBank/DDBJ whole genome shotgun (WGS) entry which is preliminary data.</text>
</comment>
<evidence type="ECO:0000256" key="7">
    <source>
        <dbReference type="PIRSR" id="PIRSR029256-1"/>
    </source>
</evidence>
<sequence length="207" mass="22392">MLNVVLVEPEIPANTGNIGRTCVLTGSRLHLVAPGFDLSERALRRAGLAYWQSLDVRVYEDWQALLLANHDAWAALGGPLSPGGEGGEPAPAMHLLTKRGARRHSDSRYHDGDYLVFGRESTGLDQGLIASHPNLCERIPMVGDAALANAGEWHASHLGLHPELKRDVCGNFVDERSMQVTSLNLSNAVAIVLFEALRQQGYPGLDG</sequence>
<dbReference type="GO" id="GO:0003723">
    <property type="term" value="F:RNA binding"/>
    <property type="evidence" value="ECO:0007669"/>
    <property type="project" value="InterPro"/>
</dbReference>